<name>A0A841KF70_9GAMM</name>
<dbReference type="InterPro" id="IPR009003">
    <property type="entry name" value="Peptidase_S1_PA"/>
</dbReference>
<protein>
    <recommendedName>
        <fullName evidence="3">Peptidase S1 domain-containing protein</fullName>
    </recommendedName>
</protein>
<dbReference type="SUPFAM" id="SSF50494">
    <property type="entry name" value="Trypsin-like serine proteases"/>
    <property type="match status" value="1"/>
</dbReference>
<sequence>MKDPYDSLVPIFRGERIPPRVQQHGTGVYFKLNSDVYLLTAAHVIDGSEPGQLLVPGPDGLVPIAGSMYASFIADEDRKGDNADFALFKLGAQCKKALNHHFSALPQTRTELLNTSLELGCCSISGYPVSKGTNKSGQLSSEIYSFRGVAAKATTYEKLGLDPSANIIVHYDRSRAVYPGTLQPFPGPALRGVSGGAIFSWPKEHALSDDWSIPSLVGIFHTYHKDEGLAVGSLLMPYIATIGLMQMKGGQA</sequence>
<dbReference type="EMBL" id="JACHET010000001">
    <property type="protein sequence ID" value="MBB6183832.1"/>
    <property type="molecule type" value="Genomic_DNA"/>
</dbReference>
<dbReference type="RefSeq" id="WP_152569253.1">
    <property type="nucleotide sequence ID" value="NZ_JACHET010000001.1"/>
</dbReference>
<comment type="caution">
    <text evidence="1">The sequence shown here is derived from an EMBL/GenBank/DDBJ whole genome shotgun (WGS) entry which is preliminary data.</text>
</comment>
<accession>A0A841KF70</accession>
<gene>
    <name evidence="1" type="ORF">HNQ86_001177</name>
</gene>
<reference evidence="1 2" key="1">
    <citation type="submission" date="2020-08" db="EMBL/GenBank/DDBJ databases">
        <title>Genomic Encyclopedia of Type Strains, Phase IV (KMG-IV): sequencing the most valuable type-strain genomes for metagenomic binning, comparative biology and taxonomic classification.</title>
        <authorList>
            <person name="Goeker M."/>
        </authorList>
    </citation>
    <scope>NUCLEOTIDE SEQUENCE [LARGE SCALE GENOMIC DNA]</scope>
    <source>
        <strain evidence="1 2">DSM 107085</strain>
    </source>
</reference>
<dbReference type="OrthoDB" id="7068890at2"/>
<dbReference type="AlphaFoldDB" id="A0A841KF70"/>
<evidence type="ECO:0008006" key="3">
    <source>
        <dbReference type="Google" id="ProtNLM"/>
    </source>
</evidence>
<dbReference type="Proteomes" id="UP000560000">
    <property type="component" value="Unassembled WGS sequence"/>
</dbReference>
<organism evidence="1 2">
    <name type="scientific">Oleiagrimonas soli</name>
    <dbReference type="NCBI Taxonomy" id="1543381"/>
    <lineage>
        <taxon>Bacteria</taxon>
        <taxon>Pseudomonadati</taxon>
        <taxon>Pseudomonadota</taxon>
        <taxon>Gammaproteobacteria</taxon>
        <taxon>Lysobacterales</taxon>
        <taxon>Rhodanobacteraceae</taxon>
        <taxon>Oleiagrimonas</taxon>
    </lineage>
</organism>
<evidence type="ECO:0000313" key="2">
    <source>
        <dbReference type="Proteomes" id="UP000560000"/>
    </source>
</evidence>
<proteinExistence type="predicted"/>
<evidence type="ECO:0000313" key="1">
    <source>
        <dbReference type="EMBL" id="MBB6183832.1"/>
    </source>
</evidence>